<evidence type="ECO:0000256" key="2">
    <source>
        <dbReference type="ARBA" id="ARBA00023125"/>
    </source>
</evidence>
<dbReference type="InterPro" id="IPR050679">
    <property type="entry name" value="Bact_HTH_transcr_reg"/>
</dbReference>
<dbReference type="Gene3D" id="1.10.10.10">
    <property type="entry name" value="Winged helix-like DNA-binding domain superfamily/Winged helix DNA-binding domain"/>
    <property type="match status" value="1"/>
</dbReference>
<dbReference type="SUPFAM" id="SSF64288">
    <property type="entry name" value="Chorismate lyase-like"/>
    <property type="match status" value="1"/>
</dbReference>
<dbReference type="InterPro" id="IPR036390">
    <property type="entry name" value="WH_DNA-bd_sf"/>
</dbReference>
<sequence length="268" mass="29746">MEDLDRTGAEPLYTQIVERIRKMIFDGSYVAGAVLPSEQKLQEQYGVARSVVRQALEVLASERLVARHRGRGTTVLPLPRHHRQAGRAGGLSQQIASAGGELRTRIIDLTRQRPTERAVDDLATDDAWRLERLRSVDGEALVHMVTWIPRELFPSLSEKDLEGGSLHDWMRSSGVEPEGGPRQLRAVAATRETAGFLGVPEGTPLTLLEGITRDTRGRVVESFTAWHHPSTVFDLDALAAAPTQLDEQRISELLSELQGLLLRDRGRL</sequence>
<dbReference type="PROSITE" id="PS50949">
    <property type="entry name" value="HTH_GNTR"/>
    <property type="match status" value="1"/>
</dbReference>
<keyword evidence="3" id="KW-0804">Transcription</keyword>
<dbReference type="Pfam" id="PF00392">
    <property type="entry name" value="GntR"/>
    <property type="match status" value="1"/>
</dbReference>
<dbReference type="GO" id="GO:0003677">
    <property type="term" value="F:DNA binding"/>
    <property type="evidence" value="ECO:0007669"/>
    <property type="project" value="UniProtKB-KW"/>
</dbReference>
<reference evidence="5" key="1">
    <citation type="submission" date="2021-03" db="EMBL/GenBank/DDBJ databases">
        <title>Leucobacter chromiisoli sp. nov., isolated from chromium-containing soil of chemical plant.</title>
        <authorList>
            <person name="Xu Z."/>
        </authorList>
    </citation>
    <scope>NUCLEOTIDE SEQUENCE</scope>
    <source>
        <strain evidence="5">A2</strain>
    </source>
</reference>
<keyword evidence="2" id="KW-0238">DNA-binding</keyword>
<keyword evidence="6" id="KW-1185">Reference proteome</keyword>
<comment type="caution">
    <text evidence="5">The sequence shown here is derived from an EMBL/GenBank/DDBJ whole genome shotgun (WGS) entry which is preliminary data.</text>
</comment>
<dbReference type="Pfam" id="PF07702">
    <property type="entry name" value="UTRA"/>
    <property type="match status" value="1"/>
</dbReference>
<dbReference type="Gene3D" id="3.40.1410.10">
    <property type="entry name" value="Chorismate lyase-like"/>
    <property type="match status" value="1"/>
</dbReference>
<evidence type="ECO:0000256" key="3">
    <source>
        <dbReference type="ARBA" id="ARBA00023163"/>
    </source>
</evidence>
<protein>
    <submittedName>
        <fullName evidence="5">GntR family transcriptional regulator</fullName>
    </submittedName>
</protein>
<dbReference type="EMBL" id="JAGDYL010000005">
    <property type="protein sequence ID" value="MBO1804407.1"/>
    <property type="molecule type" value="Genomic_DNA"/>
</dbReference>
<dbReference type="PANTHER" id="PTHR44846:SF1">
    <property type="entry name" value="MANNOSYL-D-GLYCERATE TRANSPORT_METABOLISM SYSTEM REPRESSOR MNGR-RELATED"/>
    <property type="match status" value="1"/>
</dbReference>
<dbReference type="PANTHER" id="PTHR44846">
    <property type="entry name" value="MANNOSYL-D-GLYCERATE TRANSPORT/METABOLISM SYSTEM REPRESSOR MNGR-RELATED"/>
    <property type="match status" value="1"/>
</dbReference>
<dbReference type="AlphaFoldDB" id="A0A939LXW5"/>
<dbReference type="GO" id="GO:0045892">
    <property type="term" value="P:negative regulation of DNA-templated transcription"/>
    <property type="evidence" value="ECO:0007669"/>
    <property type="project" value="TreeGrafter"/>
</dbReference>
<evidence type="ECO:0000313" key="5">
    <source>
        <dbReference type="EMBL" id="MBO1804407.1"/>
    </source>
</evidence>
<evidence type="ECO:0000256" key="1">
    <source>
        <dbReference type="ARBA" id="ARBA00023015"/>
    </source>
</evidence>
<proteinExistence type="predicted"/>
<gene>
    <name evidence="5" type="ORF">J4H91_03630</name>
</gene>
<dbReference type="PRINTS" id="PR00035">
    <property type="entry name" value="HTHGNTR"/>
</dbReference>
<dbReference type="InterPro" id="IPR036388">
    <property type="entry name" value="WH-like_DNA-bd_sf"/>
</dbReference>
<evidence type="ECO:0000259" key="4">
    <source>
        <dbReference type="PROSITE" id="PS50949"/>
    </source>
</evidence>
<accession>A0A939LXW5</accession>
<dbReference type="RefSeq" id="WP_208044898.1">
    <property type="nucleotide sequence ID" value="NZ_JAGDYL010000005.1"/>
</dbReference>
<dbReference type="SUPFAM" id="SSF46785">
    <property type="entry name" value="Winged helix' DNA-binding domain"/>
    <property type="match status" value="1"/>
</dbReference>
<dbReference type="SMART" id="SM00345">
    <property type="entry name" value="HTH_GNTR"/>
    <property type="match status" value="1"/>
</dbReference>
<keyword evidence="1" id="KW-0805">Transcription regulation</keyword>
<feature type="domain" description="HTH gntR-type" evidence="4">
    <location>
        <begin position="10"/>
        <end position="78"/>
    </location>
</feature>
<dbReference type="InterPro" id="IPR028978">
    <property type="entry name" value="Chorismate_lyase_/UTRA_dom_sf"/>
</dbReference>
<dbReference type="SMART" id="SM00866">
    <property type="entry name" value="UTRA"/>
    <property type="match status" value="1"/>
</dbReference>
<evidence type="ECO:0000313" key="6">
    <source>
        <dbReference type="Proteomes" id="UP000664398"/>
    </source>
</evidence>
<name>A0A939LXW5_9MICO</name>
<dbReference type="InterPro" id="IPR000524">
    <property type="entry name" value="Tscrpt_reg_HTH_GntR"/>
</dbReference>
<dbReference type="GO" id="GO:0003700">
    <property type="term" value="F:DNA-binding transcription factor activity"/>
    <property type="evidence" value="ECO:0007669"/>
    <property type="project" value="InterPro"/>
</dbReference>
<dbReference type="CDD" id="cd07377">
    <property type="entry name" value="WHTH_GntR"/>
    <property type="match status" value="1"/>
</dbReference>
<dbReference type="InterPro" id="IPR011663">
    <property type="entry name" value="UTRA"/>
</dbReference>
<dbReference type="Proteomes" id="UP000664398">
    <property type="component" value="Unassembled WGS sequence"/>
</dbReference>
<organism evidence="5 6">
    <name type="scientific">Leucobacter ruminantium</name>
    <dbReference type="NCBI Taxonomy" id="1289170"/>
    <lineage>
        <taxon>Bacteria</taxon>
        <taxon>Bacillati</taxon>
        <taxon>Actinomycetota</taxon>
        <taxon>Actinomycetes</taxon>
        <taxon>Micrococcales</taxon>
        <taxon>Microbacteriaceae</taxon>
        <taxon>Leucobacter</taxon>
    </lineage>
</organism>